<comment type="caution">
    <text evidence="1">The sequence shown here is derived from an EMBL/GenBank/DDBJ whole genome shotgun (WGS) entry which is preliminary data.</text>
</comment>
<name>A0AAW0JYX5_MYOGA</name>
<proteinExistence type="predicted"/>
<dbReference type="Proteomes" id="UP001488838">
    <property type="component" value="Unassembled WGS sequence"/>
</dbReference>
<organism evidence="1 2">
    <name type="scientific">Myodes glareolus</name>
    <name type="common">Bank vole</name>
    <name type="synonym">Clethrionomys glareolus</name>
    <dbReference type="NCBI Taxonomy" id="447135"/>
    <lineage>
        <taxon>Eukaryota</taxon>
        <taxon>Metazoa</taxon>
        <taxon>Chordata</taxon>
        <taxon>Craniata</taxon>
        <taxon>Vertebrata</taxon>
        <taxon>Euteleostomi</taxon>
        <taxon>Mammalia</taxon>
        <taxon>Eutheria</taxon>
        <taxon>Euarchontoglires</taxon>
        <taxon>Glires</taxon>
        <taxon>Rodentia</taxon>
        <taxon>Myomorpha</taxon>
        <taxon>Muroidea</taxon>
        <taxon>Cricetidae</taxon>
        <taxon>Arvicolinae</taxon>
        <taxon>Myodes</taxon>
    </lineage>
</organism>
<keyword evidence="2" id="KW-1185">Reference proteome</keyword>
<dbReference type="AlphaFoldDB" id="A0AAW0JYX5"/>
<dbReference type="EMBL" id="JBBHLL010000011">
    <property type="protein sequence ID" value="KAK7832217.1"/>
    <property type="molecule type" value="Genomic_DNA"/>
</dbReference>
<protein>
    <submittedName>
        <fullName evidence="1">Uncharacterized protein</fullName>
    </submittedName>
</protein>
<reference evidence="1 2" key="1">
    <citation type="journal article" date="2023" name="bioRxiv">
        <title>Conserved and derived expression patterns and positive selection on dental genes reveal complex evolutionary context of ever-growing rodent molars.</title>
        <authorList>
            <person name="Calamari Z.T."/>
            <person name="Song A."/>
            <person name="Cohen E."/>
            <person name="Akter M."/>
            <person name="Roy R.D."/>
            <person name="Hallikas O."/>
            <person name="Christensen M.M."/>
            <person name="Li P."/>
            <person name="Marangoni P."/>
            <person name="Jernvall J."/>
            <person name="Klein O.D."/>
        </authorList>
    </citation>
    <scope>NUCLEOTIDE SEQUENCE [LARGE SCALE GENOMIC DNA]</scope>
    <source>
        <strain evidence="1">V071</strain>
    </source>
</reference>
<accession>A0AAW0JYX5</accession>
<sequence length="97" mass="11294">MDLKKLDFPPGQELDVPPGVQFSTETHGTSEAMLDHTVLVPEQLRLRIPILDLLWVFETQAYWNQFLQALETRHGRTEAWLRLNVHSQQMEKTAPTR</sequence>
<gene>
    <name evidence="1" type="ORF">U0070_015364</name>
</gene>
<evidence type="ECO:0000313" key="2">
    <source>
        <dbReference type="Proteomes" id="UP001488838"/>
    </source>
</evidence>
<evidence type="ECO:0000313" key="1">
    <source>
        <dbReference type="EMBL" id="KAK7832217.1"/>
    </source>
</evidence>